<gene>
    <name evidence="5" type="ORF">M427DRAFT_105582</name>
</gene>
<accession>A0A138ZXR9</accession>
<dbReference type="GO" id="GO:0003723">
    <property type="term" value="F:RNA binding"/>
    <property type="evidence" value="ECO:0007669"/>
    <property type="project" value="InterPro"/>
</dbReference>
<comment type="similarity">
    <text evidence="1 4">Belongs to the universal ribosomal protein uS19 family.</text>
</comment>
<dbReference type="PROSITE" id="PS00323">
    <property type="entry name" value="RIBOSOMAL_S19"/>
    <property type="match status" value="1"/>
</dbReference>
<dbReference type="SUPFAM" id="SSF54570">
    <property type="entry name" value="Ribosomal protein S19"/>
    <property type="match status" value="1"/>
</dbReference>
<evidence type="ECO:0000256" key="3">
    <source>
        <dbReference type="ARBA" id="ARBA00023274"/>
    </source>
</evidence>
<evidence type="ECO:0000313" key="6">
    <source>
        <dbReference type="Proteomes" id="UP000070544"/>
    </source>
</evidence>
<name>A0A138ZXR9_GONPJ</name>
<dbReference type="PANTHER" id="PTHR11880:SF8">
    <property type="entry name" value="SMALL RIBOSOMAL SUBUNIT PROTEIN US19M"/>
    <property type="match status" value="1"/>
</dbReference>
<reference evidence="5 6" key="1">
    <citation type="journal article" date="2015" name="Genome Biol. Evol.">
        <title>Phylogenomic analyses indicate that early fungi evolved digesting cell walls of algal ancestors of land plants.</title>
        <authorList>
            <person name="Chang Y."/>
            <person name="Wang S."/>
            <person name="Sekimoto S."/>
            <person name="Aerts A.L."/>
            <person name="Choi C."/>
            <person name="Clum A."/>
            <person name="LaButti K.M."/>
            <person name="Lindquist E.A."/>
            <person name="Yee Ngan C."/>
            <person name="Ohm R.A."/>
            <person name="Salamov A.A."/>
            <person name="Grigoriev I.V."/>
            <person name="Spatafora J.W."/>
            <person name="Berbee M.L."/>
        </authorList>
    </citation>
    <scope>NUCLEOTIDE SEQUENCE [LARGE SCALE GENOMIC DNA]</scope>
    <source>
        <strain evidence="5 6">JEL478</strain>
    </source>
</reference>
<proteinExistence type="inferred from homology"/>
<dbReference type="AlphaFoldDB" id="A0A138ZXR9"/>
<evidence type="ECO:0000256" key="4">
    <source>
        <dbReference type="RuleBase" id="RU003485"/>
    </source>
</evidence>
<dbReference type="GO" id="GO:0005763">
    <property type="term" value="C:mitochondrial small ribosomal subunit"/>
    <property type="evidence" value="ECO:0007669"/>
    <property type="project" value="TreeGrafter"/>
</dbReference>
<evidence type="ECO:0000256" key="1">
    <source>
        <dbReference type="ARBA" id="ARBA00007345"/>
    </source>
</evidence>
<dbReference type="InterPro" id="IPR020934">
    <property type="entry name" value="Ribosomal_uS19_CS"/>
</dbReference>
<dbReference type="GO" id="GO:0003735">
    <property type="term" value="F:structural constituent of ribosome"/>
    <property type="evidence" value="ECO:0007669"/>
    <property type="project" value="InterPro"/>
</dbReference>
<dbReference type="GO" id="GO:0006412">
    <property type="term" value="P:translation"/>
    <property type="evidence" value="ECO:0007669"/>
    <property type="project" value="InterPro"/>
</dbReference>
<dbReference type="Pfam" id="PF00203">
    <property type="entry name" value="Ribosomal_S19"/>
    <property type="match status" value="1"/>
</dbReference>
<dbReference type="Proteomes" id="UP000070544">
    <property type="component" value="Unassembled WGS sequence"/>
</dbReference>
<dbReference type="InterPro" id="IPR023575">
    <property type="entry name" value="Ribosomal_uS19_SF"/>
</dbReference>
<dbReference type="OMA" id="EYVAFEV"/>
<organism evidence="5 6">
    <name type="scientific">Gonapodya prolifera (strain JEL478)</name>
    <name type="common">Monoblepharis prolifera</name>
    <dbReference type="NCBI Taxonomy" id="1344416"/>
    <lineage>
        <taxon>Eukaryota</taxon>
        <taxon>Fungi</taxon>
        <taxon>Fungi incertae sedis</taxon>
        <taxon>Chytridiomycota</taxon>
        <taxon>Chytridiomycota incertae sedis</taxon>
        <taxon>Monoblepharidomycetes</taxon>
        <taxon>Monoblepharidales</taxon>
        <taxon>Gonapodyaceae</taxon>
        <taxon>Gonapodya</taxon>
    </lineage>
</organism>
<dbReference type="EMBL" id="KQ965871">
    <property type="protein sequence ID" value="KXS09288.1"/>
    <property type="molecule type" value="Genomic_DNA"/>
</dbReference>
<dbReference type="PANTHER" id="PTHR11880">
    <property type="entry name" value="RIBOSOMAL PROTEIN S19P FAMILY MEMBER"/>
    <property type="match status" value="1"/>
</dbReference>
<keyword evidence="6" id="KW-1185">Reference proteome</keyword>
<dbReference type="OrthoDB" id="2043at2759"/>
<keyword evidence="2 4" id="KW-0689">Ribosomal protein</keyword>
<dbReference type="PRINTS" id="PR00975">
    <property type="entry name" value="RIBOSOMALS19"/>
</dbReference>
<dbReference type="PIRSF" id="PIRSF002144">
    <property type="entry name" value="Ribosomal_S19"/>
    <property type="match status" value="1"/>
</dbReference>
<dbReference type="HAMAP" id="MF_00531">
    <property type="entry name" value="Ribosomal_uS19"/>
    <property type="match status" value="1"/>
</dbReference>
<protein>
    <submittedName>
        <fullName evidence="5">Ribosomal protein S19/S15</fullName>
    </submittedName>
</protein>
<dbReference type="InterPro" id="IPR002222">
    <property type="entry name" value="Ribosomal_uS19"/>
</dbReference>
<dbReference type="STRING" id="1344416.A0A138ZXR9"/>
<evidence type="ECO:0000313" key="5">
    <source>
        <dbReference type="EMBL" id="KXS09288.1"/>
    </source>
</evidence>
<evidence type="ECO:0000256" key="2">
    <source>
        <dbReference type="ARBA" id="ARBA00022980"/>
    </source>
</evidence>
<sequence length="89" mass="9463">RAMVGRAVWKGPTLANLPAALIRAATDKTPVKTAARSGTVLPSYVGKTFAIHNGKQFVPVTVGEGMVGRKLGEFVRTRKTPLFKGGKTK</sequence>
<keyword evidence="3 4" id="KW-0687">Ribonucleoprotein</keyword>
<dbReference type="Gene3D" id="3.30.860.10">
    <property type="entry name" value="30s Ribosomal Protein S19, Chain A"/>
    <property type="match status" value="1"/>
</dbReference>
<feature type="non-terminal residue" evidence="5">
    <location>
        <position position="1"/>
    </location>
</feature>
<dbReference type="GO" id="GO:0000028">
    <property type="term" value="P:ribosomal small subunit assembly"/>
    <property type="evidence" value="ECO:0007669"/>
    <property type="project" value="TreeGrafter"/>
</dbReference>